<dbReference type="Proteomes" id="UP000078046">
    <property type="component" value="Unassembled WGS sequence"/>
</dbReference>
<name>A0A177B030_9BILA</name>
<accession>A0A177B030</accession>
<dbReference type="EMBL" id="LWCA01000623">
    <property type="protein sequence ID" value="OAF67586.1"/>
    <property type="molecule type" value="Genomic_DNA"/>
</dbReference>
<sequence length="97" mass="11626">MVKNFTFITVQDKINLINILQEEDLITLIKQEKYKIKMKAQNFTVKDGELFFLKGDKIRVKHDFDTKVKTRKRPFDFSFSNEIFTVVQKKCNNYVIE</sequence>
<comment type="caution">
    <text evidence="1">The sequence shown here is derived from an EMBL/GenBank/DDBJ whole genome shotgun (WGS) entry which is preliminary data.</text>
</comment>
<evidence type="ECO:0000313" key="1">
    <source>
        <dbReference type="EMBL" id="OAF67586.1"/>
    </source>
</evidence>
<gene>
    <name evidence="1" type="ORF">A3Q56_04653</name>
</gene>
<dbReference type="AlphaFoldDB" id="A0A177B030"/>
<protein>
    <submittedName>
        <fullName evidence="1">Uncharacterized protein</fullName>
    </submittedName>
</protein>
<evidence type="ECO:0000313" key="2">
    <source>
        <dbReference type="Proteomes" id="UP000078046"/>
    </source>
</evidence>
<proteinExistence type="predicted"/>
<reference evidence="1 2" key="1">
    <citation type="submission" date="2016-04" db="EMBL/GenBank/DDBJ databases">
        <title>The genome of Intoshia linei affirms orthonectids as highly simplified spiralians.</title>
        <authorList>
            <person name="Mikhailov K.V."/>
            <person name="Slusarev G.S."/>
            <person name="Nikitin M.A."/>
            <person name="Logacheva M.D."/>
            <person name="Penin A."/>
            <person name="Aleoshin V."/>
            <person name="Panchin Y.V."/>
        </authorList>
    </citation>
    <scope>NUCLEOTIDE SEQUENCE [LARGE SCALE GENOMIC DNA]</scope>
    <source>
        <strain evidence="1">Intl2013</strain>
        <tissue evidence="1">Whole animal</tissue>
    </source>
</reference>
<keyword evidence="2" id="KW-1185">Reference proteome</keyword>
<organism evidence="1 2">
    <name type="scientific">Intoshia linei</name>
    <dbReference type="NCBI Taxonomy" id="1819745"/>
    <lineage>
        <taxon>Eukaryota</taxon>
        <taxon>Metazoa</taxon>
        <taxon>Spiralia</taxon>
        <taxon>Lophotrochozoa</taxon>
        <taxon>Mesozoa</taxon>
        <taxon>Orthonectida</taxon>
        <taxon>Rhopaluridae</taxon>
        <taxon>Intoshia</taxon>
    </lineage>
</organism>